<dbReference type="KEGG" id="caul:KCG34_20830"/>
<organism evidence="1 2">
    <name type="scientific">Phenylobacterium montanum</name>
    <dbReference type="NCBI Taxonomy" id="2823693"/>
    <lineage>
        <taxon>Bacteria</taxon>
        <taxon>Pseudomonadati</taxon>
        <taxon>Pseudomonadota</taxon>
        <taxon>Alphaproteobacteria</taxon>
        <taxon>Caulobacterales</taxon>
        <taxon>Caulobacteraceae</taxon>
        <taxon>Phenylobacterium</taxon>
    </lineage>
</organism>
<protein>
    <submittedName>
        <fullName evidence="1">Uncharacterized protein</fullName>
    </submittedName>
</protein>
<name>A0A975FYF1_9CAUL</name>
<gene>
    <name evidence="1" type="ORF">KCG34_20830</name>
</gene>
<proteinExistence type="predicted"/>
<sequence length="127" mass="13751">MFLISAAVATLLMPASDETSQAQLQAKIDAAKEAYHSCIFAQAAQLYRGRDDKRLEQRIGESCTAQFDGWLDAMSIDSFPEARSAAKDAMTPILREAIHLAVLAEVEYRRTGRRPAPAAAPVPASAT</sequence>
<reference evidence="1" key="1">
    <citation type="submission" date="2021-04" db="EMBL/GenBank/DDBJ databases">
        <title>The complete genome sequence of Caulobacter sp. S6.</title>
        <authorList>
            <person name="Tang Y."/>
            <person name="Ouyang W."/>
            <person name="Liu Q."/>
            <person name="Huang B."/>
            <person name="Guo Z."/>
            <person name="Lei P."/>
        </authorList>
    </citation>
    <scope>NUCLEOTIDE SEQUENCE</scope>
    <source>
        <strain evidence="1">S6</strain>
    </source>
</reference>
<dbReference type="AlphaFoldDB" id="A0A975FYF1"/>
<dbReference type="EMBL" id="CP073078">
    <property type="protein sequence ID" value="QUD87471.1"/>
    <property type="molecule type" value="Genomic_DNA"/>
</dbReference>
<evidence type="ECO:0000313" key="1">
    <source>
        <dbReference type="EMBL" id="QUD87471.1"/>
    </source>
</evidence>
<dbReference type="Proteomes" id="UP000676409">
    <property type="component" value="Chromosome"/>
</dbReference>
<dbReference type="RefSeq" id="WP_211937523.1">
    <property type="nucleotide sequence ID" value="NZ_CP073078.1"/>
</dbReference>
<accession>A0A975FYF1</accession>
<keyword evidence="2" id="KW-1185">Reference proteome</keyword>
<evidence type="ECO:0000313" key="2">
    <source>
        <dbReference type="Proteomes" id="UP000676409"/>
    </source>
</evidence>